<dbReference type="RefSeq" id="WP_307725983.1">
    <property type="nucleotide sequence ID" value="NZ_BJYR01000014.1"/>
</dbReference>
<dbReference type="InterPro" id="IPR019307">
    <property type="entry name" value="RNA-bd_AU-1/RNase_E/G"/>
</dbReference>
<proteinExistence type="predicted"/>
<evidence type="ECO:0000313" key="5">
    <source>
        <dbReference type="Proteomes" id="UP000321464"/>
    </source>
</evidence>
<accession>A0A512AL27</accession>
<dbReference type="AlphaFoldDB" id="A0A512AL27"/>
<dbReference type="Proteomes" id="UP000321464">
    <property type="component" value="Unassembled WGS sequence"/>
</dbReference>
<protein>
    <recommendedName>
        <fullName evidence="3">RNA-binding protein AU-1/Ribonuclease E/G domain-containing protein</fullName>
    </recommendedName>
</protein>
<reference evidence="4 5" key="1">
    <citation type="submission" date="2019-07" db="EMBL/GenBank/DDBJ databases">
        <title>Whole genome shotgun sequence of Novosphingobium sediminis NBRC 106119.</title>
        <authorList>
            <person name="Hosoyama A."/>
            <person name="Uohara A."/>
            <person name="Ohji S."/>
            <person name="Ichikawa N."/>
        </authorList>
    </citation>
    <scope>NUCLEOTIDE SEQUENCE [LARGE SCALE GENOMIC DNA]</scope>
    <source>
        <strain evidence="4 5">NBRC 106119</strain>
    </source>
</reference>
<evidence type="ECO:0000256" key="1">
    <source>
        <dbReference type="ARBA" id="ARBA00022801"/>
    </source>
</evidence>
<sequence>MPERLPEWLVEQGIGEERAILVGESEILAARVVWDEPWRAGAVAEARLVSRIPGTRRAVVRLPDGSEALGEGFDPALTEGRAVMVRVTRSAIAEKGRTKLPQVRPAAGEEPRPAPTLLEELAGGPHPVRRVPVHGSAFAEAGWDDLVGEALTGEVAFGGGSLVVSPTPAMTLIDVDGPPPLPALALAAVPAIAQVLRRFDIGGSVGIDFPSLAEKAQRRAVDDALVAALEAAGWQGERTGMNGFGLVQLVARLERPSLVARFARAPAAAAARRLLRQAERVGEPGTLLLTAHPAVRRAMRPEWEAELARRTGRRLQWHEDAGLAPAATFAQAIAA</sequence>
<organism evidence="4 5">
    <name type="scientific">Novosphingobium sediminis</name>
    <dbReference type="NCBI Taxonomy" id="707214"/>
    <lineage>
        <taxon>Bacteria</taxon>
        <taxon>Pseudomonadati</taxon>
        <taxon>Pseudomonadota</taxon>
        <taxon>Alphaproteobacteria</taxon>
        <taxon>Sphingomonadales</taxon>
        <taxon>Sphingomonadaceae</taxon>
        <taxon>Novosphingobium</taxon>
    </lineage>
</organism>
<dbReference type="GO" id="GO:0003723">
    <property type="term" value="F:RNA binding"/>
    <property type="evidence" value="ECO:0007669"/>
    <property type="project" value="UniProtKB-KW"/>
</dbReference>
<comment type="caution">
    <text evidence="4">The sequence shown here is derived from an EMBL/GenBank/DDBJ whole genome shotgun (WGS) entry which is preliminary data.</text>
</comment>
<dbReference type="GO" id="GO:0016787">
    <property type="term" value="F:hydrolase activity"/>
    <property type="evidence" value="ECO:0007669"/>
    <property type="project" value="UniProtKB-KW"/>
</dbReference>
<keyword evidence="1" id="KW-0378">Hydrolase</keyword>
<evidence type="ECO:0000256" key="2">
    <source>
        <dbReference type="ARBA" id="ARBA00022884"/>
    </source>
</evidence>
<dbReference type="EMBL" id="BJYR01000014">
    <property type="protein sequence ID" value="GEO00420.1"/>
    <property type="molecule type" value="Genomic_DNA"/>
</dbReference>
<keyword evidence="5" id="KW-1185">Reference proteome</keyword>
<gene>
    <name evidence="4" type="ORF">NSE01_22520</name>
</gene>
<keyword evidence="2" id="KW-0694">RNA-binding</keyword>
<feature type="domain" description="RNA-binding protein AU-1/Ribonuclease E/G" evidence="3">
    <location>
        <begin position="137"/>
        <end position="250"/>
    </location>
</feature>
<name>A0A512AL27_9SPHN</name>
<dbReference type="Pfam" id="PF10150">
    <property type="entry name" value="RNase_E_G"/>
    <property type="match status" value="1"/>
</dbReference>
<evidence type="ECO:0000313" key="4">
    <source>
        <dbReference type="EMBL" id="GEO00420.1"/>
    </source>
</evidence>
<evidence type="ECO:0000259" key="3">
    <source>
        <dbReference type="Pfam" id="PF10150"/>
    </source>
</evidence>